<evidence type="ECO:0000313" key="4">
    <source>
        <dbReference type="Proteomes" id="UP000008909"/>
    </source>
</evidence>
<keyword evidence="4" id="KW-1185">Reference proteome</keyword>
<evidence type="ECO:0000256" key="1">
    <source>
        <dbReference type="SAM" id="MobiDB-lite"/>
    </source>
</evidence>
<feature type="signal peptide" evidence="2">
    <location>
        <begin position="1"/>
        <end position="34"/>
    </location>
</feature>
<proteinExistence type="predicted"/>
<dbReference type="SUPFAM" id="SSF57903">
    <property type="entry name" value="FYVE/PHD zinc finger"/>
    <property type="match status" value="1"/>
</dbReference>
<dbReference type="InterPro" id="IPR013083">
    <property type="entry name" value="Znf_RING/FYVE/PHD"/>
</dbReference>
<name>G7YSV5_CLOSI</name>
<protein>
    <submittedName>
        <fullName evidence="3">Uncharacterized protein</fullName>
    </submittedName>
</protein>
<dbReference type="Proteomes" id="UP000008909">
    <property type="component" value="Unassembled WGS sequence"/>
</dbReference>
<sequence>MCPHFRPDTRCSGFLLMYFSAFCVQVHLIHLCNADLDVGARSRLSPKFSGSDLFLSFSGYRSPERHCSLSSQLSAVSLPMRGGLRADKQDRGLNTSFLVEVVLAVQRFSLSDERRQKCEVPLFQFPRCAVTEISRSRTITDLHFVTGLRDIKHESAHYHLLVFFKNRNNIYRVSNANSTKETLSLTFGCFILPRFNKRVPNYPLTSSTNRVQCAFEFSDDTLRTSAMPGLEDLVGCYPLHLADYFRIRYRTKQTSMDHNKCGRNVRPSNVGRDMQCHTCKAWWHFKYTGLQDDQISQLVNSPDPFVCVGCLYIKGEMHSGTKKRTFKNSTKSTPLAWKDLCVFRFDVCSVFDAKLELLSKALEDAKTRNTGTWMKVDEELSSVNQHLALSISGQVAAKSIQLFDAVIKTATMSLVDRRPLVLIRAQRRNRLRLWIAVSHQPPPNPSTTKGSDAQEEANLTWMQRSKYTEFSTFLSVTDDKGAAVDSTPKSQLLGWTGSDERSQAATPIDTPSTCVDPDVGECCKNTITTEIVKLPIASSTP</sequence>
<evidence type="ECO:0000313" key="3">
    <source>
        <dbReference type="EMBL" id="GAA56035.1"/>
    </source>
</evidence>
<feature type="chain" id="PRO_5003506531" evidence="2">
    <location>
        <begin position="35"/>
        <end position="541"/>
    </location>
</feature>
<accession>G7YSV5</accession>
<dbReference type="AlphaFoldDB" id="G7YSV5"/>
<dbReference type="InterPro" id="IPR011011">
    <property type="entry name" value="Znf_FYVE_PHD"/>
</dbReference>
<dbReference type="EMBL" id="DF144139">
    <property type="protein sequence ID" value="GAA56035.1"/>
    <property type="molecule type" value="Genomic_DNA"/>
</dbReference>
<feature type="region of interest" description="Disordered" evidence="1">
    <location>
        <begin position="481"/>
        <end position="511"/>
    </location>
</feature>
<keyword evidence="2" id="KW-0732">Signal</keyword>
<evidence type="ECO:0000256" key="2">
    <source>
        <dbReference type="SAM" id="SignalP"/>
    </source>
</evidence>
<reference key="2">
    <citation type="submission" date="2011-10" db="EMBL/GenBank/DDBJ databases">
        <title>The genome and transcriptome sequence of Clonorchis sinensis provide insights into the carcinogenic liver fluke.</title>
        <authorList>
            <person name="Wang X."/>
            <person name="Huang Y."/>
            <person name="Chen W."/>
            <person name="Liu H."/>
            <person name="Guo L."/>
            <person name="Chen Y."/>
            <person name="Luo F."/>
            <person name="Zhou W."/>
            <person name="Sun J."/>
            <person name="Mao Q."/>
            <person name="Liang P."/>
            <person name="Zhou C."/>
            <person name="Tian Y."/>
            <person name="Men J."/>
            <person name="Lv X."/>
            <person name="Huang L."/>
            <person name="Zhou J."/>
            <person name="Hu Y."/>
            <person name="Li R."/>
            <person name="Zhang F."/>
            <person name="Lei H."/>
            <person name="Li X."/>
            <person name="Hu X."/>
            <person name="Liang C."/>
            <person name="Xu J."/>
            <person name="Wu Z."/>
            <person name="Yu X."/>
        </authorList>
    </citation>
    <scope>NUCLEOTIDE SEQUENCE</scope>
    <source>
        <strain>Henan</strain>
    </source>
</reference>
<reference evidence="3" key="1">
    <citation type="journal article" date="2011" name="Genome Biol.">
        <title>The draft genome of the carcinogenic human liver fluke Clonorchis sinensis.</title>
        <authorList>
            <person name="Wang X."/>
            <person name="Chen W."/>
            <person name="Huang Y."/>
            <person name="Sun J."/>
            <person name="Men J."/>
            <person name="Liu H."/>
            <person name="Luo F."/>
            <person name="Guo L."/>
            <person name="Lv X."/>
            <person name="Deng C."/>
            <person name="Zhou C."/>
            <person name="Fan Y."/>
            <person name="Li X."/>
            <person name="Huang L."/>
            <person name="Hu Y."/>
            <person name="Liang C."/>
            <person name="Hu X."/>
            <person name="Xu J."/>
            <person name="Yu X."/>
        </authorList>
    </citation>
    <scope>NUCLEOTIDE SEQUENCE [LARGE SCALE GENOMIC DNA]</scope>
    <source>
        <strain evidence="3">Henan</strain>
    </source>
</reference>
<gene>
    <name evidence="3" type="ORF">CLF_109682</name>
</gene>
<dbReference type="Gene3D" id="3.30.40.10">
    <property type="entry name" value="Zinc/RING finger domain, C3HC4 (zinc finger)"/>
    <property type="match status" value="1"/>
</dbReference>
<organism evidence="3 4">
    <name type="scientific">Clonorchis sinensis</name>
    <name type="common">Chinese liver fluke</name>
    <dbReference type="NCBI Taxonomy" id="79923"/>
    <lineage>
        <taxon>Eukaryota</taxon>
        <taxon>Metazoa</taxon>
        <taxon>Spiralia</taxon>
        <taxon>Lophotrochozoa</taxon>
        <taxon>Platyhelminthes</taxon>
        <taxon>Trematoda</taxon>
        <taxon>Digenea</taxon>
        <taxon>Opisthorchiida</taxon>
        <taxon>Opisthorchiata</taxon>
        <taxon>Opisthorchiidae</taxon>
        <taxon>Clonorchis</taxon>
    </lineage>
</organism>